<dbReference type="NCBIfam" id="TIGR00171">
    <property type="entry name" value="leuD"/>
    <property type="match status" value="1"/>
</dbReference>
<proteinExistence type="inferred from homology"/>
<dbReference type="PANTHER" id="PTHR43345:SF5">
    <property type="entry name" value="3-ISOPROPYLMALATE DEHYDRATASE SMALL SUBUNIT"/>
    <property type="match status" value="1"/>
</dbReference>
<comment type="function">
    <text evidence="2">Catalyzes the isomerization between 2-isopropylmalate and 3-isopropylmalate, via the formation of 2-isopropylmaleate.</text>
</comment>
<evidence type="ECO:0000256" key="7">
    <source>
        <dbReference type="ARBA" id="ARBA00022430"/>
    </source>
</evidence>
<keyword evidence="10" id="KW-0100">Branched-chain amino acid biosynthesis</keyword>
<dbReference type="GO" id="GO:0003861">
    <property type="term" value="F:3-isopropylmalate dehydratase activity"/>
    <property type="evidence" value="ECO:0007669"/>
    <property type="project" value="UniProtKB-EC"/>
</dbReference>
<dbReference type="InterPro" id="IPR000573">
    <property type="entry name" value="AconitaseA/IPMdHydase_ssu_swvl"/>
</dbReference>
<comment type="subunit">
    <text evidence="5">Heterodimer of LeuC and LeuD.</text>
</comment>
<evidence type="ECO:0000256" key="10">
    <source>
        <dbReference type="ARBA" id="ARBA00023304"/>
    </source>
</evidence>
<comment type="catalytic activity">
    <reaction evidence="1">
        <text>(2R,3S)-3-isopropylmalate = (2S)-2-isopropylmalate</text>
        <dbReference type="Rhea" id="RHEA:32287"/>
        <dbReference type="ChEBI" id="CHEBI:1178"/>
        <dbReference type="ChEBI" id="CHEBI:35121"/>
        <dbReference type="EC" id="4.2.1.33"/>
    </reaction>
</comment>
<evidence type="ECO:0000256" key="6">
    <source>
        <dbReference type="ARBA" id="ARBA00011998"/>
    </source>
</evidence>
<feature type="domain" description="Aconitase A/isopropylmalate dehydratase small subunit swivel" evidence="11">
    <location>
        <begin position="5"/>
        <end position="121"/>
    </location>
</feature>
<accession>A0ABS0IIS3</accession>
<dbReference type="SUPFAM" id="SSF52016">
    <property type="entry name" value="LeuD/IlvD-like"/>
    <property type="match status" value="1"/>
</dbReference>
<dbReference type="InterPro" id="IPR015928">
    <property type="entry name" value="Aconitase/3IPM_dehydase_swvl"/>
</dbReference>
<evidence type="ECO:0000259" key="11">
    <source>
        <dbReference type="Pfam" id="PF00694"/>
    </source>
</evidence>
<sequence length="194" mass="21175">MAPIPTLRSTAVPLPIENIDNEQILPPRFLTSDGREGFGAHLFADWRYATTGQPKHGFVLNDTRYHGQILLAGENFGCGASCEQAARALHDAGFKVIIATSFPETFRHNALKNGLLPLVVSPGVYQRLLARVTHYPNTQLVVEASAQTLGVPVWEEIIAFALNADADQQAALLQSFAEADYLPSRQPAAIHPHQ</sequence>
<dbReference type="EC" id="4.2.1.33" evidence="6"/>
<comment type="caution">
    <text evidence="12">The sequence shown here is derived from an EMBL/GenBank/DDBJ whole genome shotgun (WGS) entry which is preliminary data.</text>
</comment>
<evidence type="ECO:0000313" key="13">
    <source>
        <dbReference type="Proteomes" id="UP000597617"/>
    </source>
</evidence>
<evidence type="ECO:0000256" key="8">
    <source>
        <dbReference type="ARBA" id="ARBA00022605"/>
    </source>
</evidence>
<evidence type="ECO:0000256" key="2">
    <source>
        <dbReference type="ARBA" id="ARBA00002695"/>
    </source>
</evidence>
<dbReference type="Pfam" id="PF00694">
    <property type="entry name" value="Aconitase_C"/>
    <property type="match status" value="1"/>
</dbReference>
<keyword evidence="7" id="KW-0432">Leucine biosynthesis</keyword>
<reference evidence="12 13" key="1">
    <citation type="submission" date="2020-11" db="EMBL/GenBank/DDBJ databases">
        <authorList>
            <person name="Kim M.K."/>
        </authorList>
    </citation>
    <scope>NUCLEOTIDE SEQUENCE [LARGE SCALE GENOMIC DNA]</scope>
    <source>
        <strain evidence="12 13">BT683</strain>
    </source>
</reference>
<evidence type="ECO:0000256" key="3">
    <source>
        <dbReference type="ARBA" id="ARBA00004729"/>
    </source>
</evidence>
<gene>
    <name evidence="12" type="primary">leuD</name>
    <name evidence="12" type="ORF">I2I05_12810</name>
</gene>
<dbReference type="RefSeq" id="WP_196282648.1">
    <property type="nucleotide sequence ID" value="NZ_JADQDQ010000005.1"/>
</dbReference>
<dbReference type="InterPro" id="IPR004431">
    <property type="entry name" value="3-IsopropMal_deHydase_ssu"/>
</dbReference>
<name>A0ABS0IIS3_9BACT</name>
<protein>
    <recommendedName>
        <fullName evidence="6">3-isopropylmalate dehydratase</fullName>
        <ecNumber evidence="6">4.2.1.33</ecNumber>
    </recommendedName>
</protein>
<keyword evidence="8" id="KW-0028">Amino-acid biosynthesis</keyword>
<dbReference type="Proteomes" id="UP000597617">
    <property type="component" value="Unassembled WGS sequence"/>
</dbReference>
<dbReference type="InterPro" id="IPR050075">
    <property type="entry name" value="LeuD"/>
</dbReference>
<dbReference type="EMBL" id="JADQDQ010000005">
    <property type="protein sequence ID" value="MBF9238278.1"/>
    <property type="molecule type" value="Genomic_DNA"/>
</dbReference>
<comment type="pathway">
    <text evidence="3">Amino-acid biosynthesis; L-leucine biosynthesis; L-leucine from 3-methyl-2-oxobutanoate: step 2/4.</text>
</comment>
<keyword evidence="13" id="KW-1185">Reference proteome</keyword>
<dbReference type="PANTHER" id="PTHR43345">
    <property type="entry name" value="3-ISOPROPYLMALATE DEHYDRATASE SMALL SUBUNIT 2-RELATED-RELATED"/>
    <property type="match status" value="1"/>
</dbReference>
<keyword evidence="9 12" id="KW-0456">Lyase</keyword>
<evidence type="ECO:0000256" key="9">
    <source>
        <dbReference type="ARBA" id="ARBA00023239"/>
    </source>
</evidence>
<organism evidence="12 13">
    <name type="scientific">Hymenobacter jeongseonensis</name>
    <dbReference type="NCBI Taxonomy" id="2791027"/>
    <lineage>
        <taxon>Bacteria</taxon>
        <taxon>Pseudomonadati</taxon>
        <taxon>Bacteroidota</taxon>
        <taxon>Cytophagia</taxon>
        <taxon>Cytophagales</taxon>
        <taxon>Hymenobacteraceae</taxon>
        <taxon>Hymenobacter</taxon>
    </lineage>
</organism>
<evidence type="ECO:0000256" key="1">
    <source>
        <dbReference type="ARBA" id="ARBA00000491"/>
    </source>
</evidence>
<evidence type="ECO:0000256" key="5">
    <source>
        <dbReference type="ARBA" id="ARBA00011271"/>
    </source>
</evidence>
<comment type="similarity">
    <text evidence="4">Belongs to the LeuD family. LeuD type 1 subfamily.</text>
</comment>
<dbReference type="Gene3D" id="3.20.19.10">
    <property type="entry name" value="Aconitase, domain 4"/>
    <property type="match status" value="1"/>
</dbReference>
<evidence type="ECO:0000256" key="4">
    <source>
        <dbReference type="ARBA" id="ARBA00009845"/>
    </source>
</evidence>
<evidence type="ECO:0000313" key="12">
    <source>
        <dbReference type="EMBL" id="MBF9238278.1"/>
    </source>
</evidence>